<keyword evidence="10 12" id="KW-0238">DNA-binding</keyword>
<keyword evidence="1 12" id="KW-0240">DNA-directed RNA polymerase</keyword>
<dbReference type="Pfam" id="PF01807">
    <property type="entry name" value="Zn_ribbon_DnaG"/>
    <property type="match status" value="1"/>
</dbReference>
<accession>E6SRU8</accession>
<keyword evidence="5 12" id="KW-0235">DNA replication</keyword>
<evidence type="ECO:0000256" key="5">
    <source>
        <dbReference type="ARBA" id="ARBA00022705"/>
    </source>
</evidence>
<dbReference type="Gene3D" id="3.90.980.10">
    <property type="entry name" value="DNA primase, catalytic core, N-terminal domain"/>
    <property type="match status" value="1"/>
</dbReference>
<evidence type="ECO:0000256" key="14">
    <source>
        <dbReference type="PIRSR" id="PIRSR002811-1"/>
    </source>
</evidence>
<dbReference type="Pfam" id="PF10410">
    <property type="entry name" value="DnaB_bind"/>
    <property type="match status" value="1"/>
</dbReference>
<comment type="catalytic activity">
    <reaction evidence="12">
        <text>ssDNA + n NTP = ssDNA/pppN(pN)n-1 hybrid + (n-1) diphosphate.</text>
        <dbReference type="EC" id="2.7.7.101"/>
    </reaction>
</comment>
<feature type="zinc finger region" description="CHC2-type" evidence="12 14">
    <location>
        <begin position="37"/>
        <end position="61"/>
    </location>
</feature>
<sequence>MIDQATIDRILDAAQITDVVSDFVTLRKRGVNYVGLCPFHDDKTPSFYVSPAKGLCKCFACGKGGNAVHFIMEHEQMSYPEALKYLAKKYGIEIKERELSNEEKIIQSERESLFIVNQFARDYFQNILHNHVDGRSIGMAYFRNRGFRDDIIEKFQLGYCTESHDALAQEALKKGYKQEYLIKTGLCYETDDHRVRDRFWGRVIFPVHTLSGKVVAFGGRVLASATKGIKVKYVNSPESEIYHKSNELYGIYFAKQAIVKQDRCFLVEGYTDVISMHQSGVENVVASSGTALTSGQIRMIHRFTNNMTILYDGDDAGIHASLRGIDMLLEEGMNIKVCLLPDGDDPDSFARKHNATEFQTFIKDNETDFIRFKTNLLLKEADKDPIKRAELIGNLVQSISVIPEAIVRDVYIKECAQLLHVEDKLLVSEVAKRREKQTEQQVERAERERRSANAAKENTEYPNNYPPETFPPEAPTPLPSAAEEYTSFIPQEGKEGQEFYKYERLILQMVVRYGEKIMCNITNEAGKEVPITVTEYIVNDLKEDELAFHNPLHRRILAEAAEHIHNEGFISERYFLAHPDATISKLSVELISNRYQLSKYHSKSQKIVTDEERLYELVPTLMINFKYAIVSEELKHIMSALQDPAVINDETRCNNIMKRYNELREIKSIMAKHLGDRVVISF</sequence>
<dbReference type="eggNOG" id="COG0358">
    <property type="taxonomic scope" value="Bacteria"/>
</dbReference>
<proteinExistence type="inferred from homology"/>
<dbReference type="SUPFAM" id="SSF57783">
    <property type="entry name" value="Zinc beta-ribbon"/>
    <property type="match status" value="1"/>
</dbReference>
<evidence type="ECO:0000313" key="18">
    <source>
        <dbReference type="Proteomes" id="UP000008630"/>
    </source>
</evidence>
<dbReference type="PIRSF" id="PIRSF002811">
    <property type="entry name" value="DnaG"/>
    <property type="match status" value="1"/>
</dbReference>
<comment type="cofactor">
    <cofactor evidence="12 13 14">
        <name>Zn(2+)</name>
        <dbReference type="ChEBI" id="CHEBI:29105"/>
    </cofactor>
    <text evidence="12 13 14">Binds 1 zinc ion per monomer.</text>
</comment>
<feature type="compositionally biased region" description="Basic and acidic residues" evidence="15">
    <location>
        <begin position="432"/>
        <end position="451"/>
    </location>
</feature>
<dbReference type="InterPro" id="IPR006171">
    <property type="entry name" value="TOPRIM_dom"/>
</dbReference>
<dbReference type="GO" id="GO:1990077">
    <property type="term" value="C:primosome complex"/>
    <property type="evidence" value="ECO:0007669"/>
    <property type="project" value="UniProtKB-KW"/>
</dbReference>
<comment type="similarity">
    <text evidence="12 13">Belongs to the DnaG primase family.</text>
</comment>
<dbReference type="NCBIfam" id="TIGR01391">
    <property type="entry name" value="dnaG"/>
    <property type="match status" value="1"/>
</dbReference>
<dbReference type="InterPro" id="IPR013264">
    <property type="entry name" value="DNAG_N"/>
</dbReference>
<reference key="1">
    <citation type="submission" date="2010-11" db="EMBL/GenBank/DDBJ databases">
        <title>The complete genome of Bacteroides helcogenes P 36-108.</title>
        <authorList>
            <consortium name="US DOE Joint Genome Institute (JGI-PGF)"/>
            <person name="Lucas S."/>
            <person name="Copeland A."/>
            <person name="Lapidus A."/>
            <person name="Bruce D."/>
            <person name="Goodwin L."/>
            <person name="Pitluck S."/>
            <person name="Kyrpides N."/>
            <person name="Mavromatis K."/>
            <person name="Ivanova N."/>
            <person name="Zeytun A."/>
            <person name="Brettin T."/>
            <person name="Detter J.C."/>
            <person name="Tapia R."/>
            <person name="Han C."/>
            <person name="Land M."/>
            <person name="Hauser L."/>
            <person name="Markowitz V."/>
            <person name="Cheng J.-F."/>
            <person name="Hugenholtz P."/>
            <person name="Woyke T."/>
            <person name="Wu D."/>
            <person name="Gronow S."/>
            <person name="Wellnitz S."/>
            <person name="Brambilla E."/>
            <person name="Klenk H.-P."/>
            <person name="Eisen J.A."/>
        </authorList>
    </citation>
    <scope>NUCLEOTIDE SEQUENCE</scope>
    <source>
        <strain>P 36-108</strain>
    </source>
</reference>
<name>E6SRU8_BACT6</name>
<evidence type="ECO:0000256" key="15">
    <source>
        <dbReference type="SAM" id="MobiDB-lite"/>
    </source>
</evidence>
<dbReference type="KEGG" id="bhl:Bache_0077"/>
<dbReference type="Proteomes" id="UP000008630">
    <property type="component" value="Chromosome"/>
</dbReference>
<comment type="domain">
    <text evidence="12">Contains an N-terminal zinc-binding domain, a central core domain that contains the primase activity, and a C-terminal DnaB-binding domain.</text>
</comment>
<dbReference type="InterPro" id="IPR006295">
    <property type="entry name" value="DNA_primase_DnaG"/>
</dbReference>
<dbReference type="GO" id="GO:0003677">
    <property type="term" value="F:DNA binding"/>
    <property type="evidence" value="ECO:0007669"/>
    <property type="project" value="UniProtKB-KW"/>
</dbReference>
<protein>
    <recommendedName>
        <fullName evidence="12 13">DNA primase</fullName>
        <ecNumber evidence="12">2.7.7.101</ecNumber>
    </recommendedName>
</protein>
<dbReference type="SMART" id="SM00493">
    <property type="entry name" value="TOPRIM"/>
    <property type="match status" value="1"/>
</dbReference>
<dbReference type="PROSITE" id="PS50880">
    <property type="entry name" value="TOPRIM"/>
    <property type="match status" value="1"/>
</dbReference>
<dbReference type="InterPro" id="IPR030846">
    <property type="entry name" value="DnaG_bac"/>
</dbReference>
<comment type="function">
    <text evidence="12 13">RNA polymerase that catalyzes the synthesis of short RNA molecules used as primers for DNA polymerase during DNA replication.</text>
</comment>
<keyword evidence="8 12" id="KW-0862">Zinc</keyword>
<keyword evidence="2 12" id="KW-0639">Primosome</keyword>
<dbReference type="HAMAP" id="MF_00974">
    <property type="entry name" value="DNA_primase_DnaG"/>
    <property type="match status" value="1"/>
</dbReference>
<dbReference type="EC" id="2.7.7.101" evidence="12"/>
<keyword evidence="3 12" id="KW-0808">Transferase</keyword>
<dbReference type="STRING" id="693979.Bache_0077"/>
<evidence type="ECO:0000256" key="11">
    <source>
        <dbReference type="ARBA" id="ARBA00023163"/>
    </source>
</evidence>
<dbReference type="GO" id="GO:0006269">
    <property type="term" value="P:DNA replication, synthesis of primer"/>
    <property type="evidence" value="ECO:0007669"/>
    <property type="project" value="UniProtKB-UniRule"/>
</dbReference>
<evidence type="ECO:0000256" key="9">
    <source>
        <dbReference type="ARBA" id="ARBA00022842"/>
    </source>
</evidence>
<evidence type="ECO:0000256" key="6">
    <source>
        <dbReference type="ARBA" id="ARBA00022723"/>
    </source>
</evidence>
<dbReference type="RefSeq" id="WP_013545745.1">
    <property type="nucleotide sequence ID" value="NC_014933.1"/>
</dbReference>
<feature type="domain" description="Toprim" evidence="16">
    <location>
        <begin position="262"/>
        <end position="343"/>
    </location>
</feature>
<dbReference type="InterPro" id="IPR019475">
    <property type="entry name" value="DNA_primase_DnaB-bd"/>
</dbReference>
<dbReference type="InterPro" id="IPR050219">
    <property type="entry name" value="DnaG_primase"/>
</dbReference>
<feature type="compositionally biased region" description="Pro residues" evidence="15">
    <location>
        <begin position="464"/>
        <end position="478"/>
    </location>
</feature>
<dbReference type="PANTHER" id="PTHR30313:SF2">
    <property type="entry name" value="DNA PRIMASE"/>
    <property type="match status" value="1"/>
</dbReference>
<dbReference type="Gene3D" id="3.90.580.10">
    <property type="entry name" value="Zinc finger, CHC2-type domain"/>
    <property type="match status" value="1"/>
</dbReference>
<gene>
    <name evidence="12" type="primary">dnaG</name>
    <name evidence="17" type="ordered locus">Bache_0077</name>
</gene>
<evidence type="ECO:0000256" key="4">
    <source>
        <dbReference type="ARBA" id="ARBA00022695"/>
    </source>
</evidence>
<keyword evidence="4 12" id="KW-0548">Nucleotidyltransferase</keyword>
<dbReference type="InterPro" id="IPR037068">
    <property type="entry name" value="DNA_primase_core_N_sf"/>
</dbReference>
<evidence type="ECO:0000256" key="12">
    <source>
        <dbReference type="HAMAP-Rule" id="MF_00974"/>
    </source>
</evidence>
<evidence type="ECO:0000256" key="8">
    <source>
        <dbReference type="ARBA" id="ARBA00022833"/>
    </source>
</evidence>
<dbReference type="Gene3D" id="3.40.1360.10">
    <property type="match status" value="1"/>
</dbReference>
<organism evidence="17 18">
    <name type="scientific">Bacteroides helcogenes (strain ATCC 35417 / DSM 20613 / JCM 6297 / CCUG 15421 / P 36-108)</name>
    <dbReference type="NCBI Taxonomy" id="693979"/>
    <lineage>
        <taxon>Bacteria</taxon>
        <taxon>Pseudomonadati</taxon>
        <taxon>Bacteroidota</taxon>
        <taxon>Bacteroidia</taxon>
        <taxon>Bacteroidales</taxon>
        <taxon>Bacteroidaceae</taxon>
        <taxon>Bacteroides</taxon>
    </lineage>
</organism>
<dbReference type="InterPro" id="IPR034151">
    <property type="entry name" value="TOPRIM_DnaG_bac"/>
</dbReference>
<evidence type="ECO:0000259" key="16">
    <source>
        <dbReference type="PROSITE" id="PS50880"/>
    </source>
</evidence>
<dbReference type="HOGENOM" id="CLU_013501_3_0_10"/>
<dbReference type="AlphaFoldDB" id="E6SRU8"/>
<evidence type="ECO:0000256" key="1">
    <source>
        <dbReference type="ARBA" id="ARBA00022478"/>
    </source>
</evidence>
<dbReference type="PATRIC" id="fig|693979.3.peg.83"/>
<dbReference type="InterPro" id="IPR002694">
    <property type="entry name" value="Znf_CHC2"/>
</dbReference>
<dbReference type="CDD" id="cd03364">
    <property type="entry name" value="TOPRIM_DnaG_primases"/>
    <property type="match status" value="1"/>
</dbReference>
<dbReference type="FunFam" id="3.90.580.10:FF:000001">
    <property type="entry name" value="DNA primase"/>
    <property type="match status" value="1"/>
</dbReference>
<dbReference type="SUPFAM" id="SSF56731">
    <property type="entry name" value="DNA primase core"/>
    <property type="match status" value="1"/>
</dbReference>
<dbReference type="SMART" id="SM00400">
    <property type="entry name" value="ZnF_CHCC"/>
    <property type="match status" value="1"/>
</dbReference>
<comment type="subunit">
    <text evidence="12">Monomer. Interacts with DnaB.</text>
</comment>
<dbReference type="FunFam" id="3.40.1360.10:FF:000002">
    <property type="entry name" value="DNA primase"/>
    <property type="match status" value="1"/>
</dbReference>
<evidence type="ECO:0000256" key="10">
    <source>
        <dbReference type="ARBA" id="ARBA00023125"/>
    </source>
</evidence>
<evidence type="ECO:0000256" key="7">
    <source>
        <dbReference type="ARBA" id="ARBA00022771"/>
    </source>
</evidence>
<keyword evidence="7 12" id="KW-0863">Zinc-finger</keyword>
<dbReference type="GO" id="GO:0005737">
    <property type="term" value="C:cytoplasm"/>
    <property type="evidence" value="ECO:0007669"/>
    <property type="project" value="TreeGrafter"/>
</dbReference>
<dbReference type="GO" id="GO:0003899">
    <property type="term" value="F:DNA-directed RNA polymerase activity"/>
    <property type="evidence" value="ECO:0007669"/>
    <property type="project" value="UniProtKB-UniRule"/>
</dbReference>
<keyword evidence="9" id="KW-0460">Magnesium</keyword>
<reference evidence="17 18" key="2">
    <citation type="journal article" date="2011" name="Stand. Genomic Sci.">
        <title>Complete genome sequence of Bacteroides helcogenes type strain (P 36-108).</title>
        <authorList>
            <person name="Pati A."/>
            <person name="Gronow S."/>
            <person name="Zeytun A."/>
            <person name="Lapidus A."/>
            <person name="Nolan M."/>
            <person name="Hammon N."/>
            <person name="Deshpande S."/>
            <person name="Cheng J.F."/>
            <person name="Tapia R."/>
            <person name="Han C."/>
            <person name="Goodwin L."/>
            <person name="Pitluck S."/>
            <person name="Liolios K."/>
            <person name="Pagani I."/>
            <person name="Ivanova N."/>
            <person name="Mavromatis K."/>
            <person name="Chen A."/>
            <person name="Palaniappan K."/>
            <person name="Land M."/>
            <person name="Hauser L."/>
            <person name="Chang Y.J."/>
            <person name="Jeffries C.D."/>
            <person name="Detter J.C."/>
            <person name="Brambilla E."/>
            <person name="Rohde M."/>
            <person name="Goker M."/>
            <person name="Woyke T."/>
            <person name="Bristow J."/>
            <person name="Eisen J.A."/>
            <person name="Markowitz V."/>
            <person name="Hugenholtz P."/>
            <person name="Kyrpides N.C."/>
            <person name="Klenk H.P."/>
            <person name="Lucas S."/>
        </authorList>
    </citation>
    <scope>NUCLEOTIDE SEQUENCE [LARGE SCALE GENOMIC DNA]</scope>
    <source>
        <strain evidence="18">ATCC 35417 / DSM 20613 / JCM 6297 / CCUG 15421 / P 36-108</strain>
    </source>
</reference>
<dbReference type="GO" id="GO:0008270">
    <property type="term" value="F:zinc ion binding"/>
    <property type="evidence" value="ECO:0007669"/>
    <property type="project" value="UniProtKB-UniRule"/>
</dbReference>
<keyword evidence="18" id="KW-1185">Reference proteome</keyword>
<dbReference type="GO" id="GO:0000428">
    <property type="term" value="C:DNA-directed RNA polymerase complex"/>
    <property type="evidence" value="ECO:0007669"/>
    <property type="project" value="UniProtKB-KW"/>
</dbReference>
<dbReference type="InterPro" id="IPR036977">
    <property type="entry name" value="DNA_primase_Znf_CHC2"/>
</dbReference>
<dbReference type="EMBL" id="CP002352">
    <property type="protein sequence ID" value="ADV42107.1"/>
    <property type="molecule type" value="Genomic_DNA"/>
</dbReference>
<feature type="region of interest" description="Disordered" evidence="15">
    <location>
        <begin position="432"/>
        <end position="480"/>
    </location>
</feature>
<dbReference type="OrthoDB" id="9803773at2"/>
<evidence type="ECO:0000256" key="13">
    <source>
        <dbReference type="PIRNR" id="PIRNR002811"/>
    </source>
</evidence>
<keyword evidence="11 12" id="KW-0804">Transcription</keyword>
<evidence type="ECO:0000313" key="17">
    <source>
        <dbReference type="EMBL" id="ADV42107.1"/>
    </source>
</evidence>
<dbReference type="Pfam" id="PF13155">
    <property type="entry name" value="Toprim_2"/>
    <property type="match status" value="1"/>
</dbReference>
<evidence type="ECO:0000256" key="3">
    <source>
        <dbReference type="ARBA" id="ARBA00022679"/>
    </source>
</evidence>
<keyword evidence="6 12" id="KW-0479">Metal-binding</keyword>
<dbReference type="PANTHER" id="PTHR30313">
    <property type="entry name" value="DNA PRIMASE"/>
    <property type="match status" value="1"/>
</dbReference>
<dbReference type="Pfam" id="PF08275">
    <property type="entry name" value="DNAG_N"/>
    <property type="match status" value="1"/>
</dbReference>
<evidence type="ECO:0000256" key="2">
    <source>
        <dbReference type="ARBA" id="ARBA00022515"/>
    </source>
</evidence>